<reference evidence="16 17" key="1">
    <citation type="submission" date="2016-07" db="EMBL/GenBank/DDBJ databases">
        <title>Characterization of isolates of Eisenbergiella tayi derived from blood cultures, using whole genome sequencing.</title>
        <authorList>
            <person name="Burdz T."/>
            <person name="Wiebe D."/>
            <person name="Huynh C."/>
            <person name="Bernard K."/>
        </authorList>
    </citation>
    <scope>NUCLEOTIDE SEQUENCE [LARGE SCALE GENOMIC DNA]</scope>
    <source>
        <strain evidence="16 17">NML 110608</strain>
    </source>
</reference>
<dbReference type="EMBL" id="MCGH01000004">
    <property type="protein sequence ID" value="ODM02372.1"/>
    <property type="molecule type" value="Genomic_DNA"/>
</dbReference>
<evidence type="ECO:0000259" key="15">
    <source>
        <dbReference type="PROSITE" id="PS50113"/>
    </source>
</evidence>
<dbReference type="InterPro" id="IPR036890">
    <property type="entry name" value="HATPase_C_sf"/>
</dbReference>
<dbReference type="PROSITE" id="PS50113">
    <property type="entry name" value="PAC"/>
    <property type="match status" value="1"/>
</dbReference>
<feature type="transmembrane region" description="Helical" evidence="12">
    <location>
        <begin position="283"/>
        <end position="302"/>
    </location>
</feature>
<keyword evidence="12" id="KW-0812">Transmembrane</keyword>
<proteinExistence type="inferred from homology"/>
<dbReference type="SUPFAM" id="SSF55874">
    <property type="entry name" value="ATPase domain of HSP90 chaperone/DNA topoisomerase II/histidine kinase"/>
    <property type="match status" value="1"/>
</dbReference>
<dbReference type="Gene3D" id="3.40.50.2300">
    <property type="match status" value="1"/>
</dbReference>
<dbReference type="PROSITE" id="PS50110">
    <property type="entry name" value="RESPONSE_REGULATORY"/>
    <property type="match status" value="1"/>
</dbReference>
<name>A0A1E3A0U1_9FIRM</name>
<accession>A0A1E3A0U1</accession>
<dbReference type="SUPFAM" id="SSF52172">
    <property type="entry name" value="CheY-like"/>
    <property type="match status" value="1"/>
</dbReference>
<evidence type="ECO:0000256" key="4">
    <source>
        <dbReference type="ARBA" id="ARBA00018672"/>
    </source>
</evidence>
<feature type="domain" description="Histidine kinase" evidence="13">
    <location>
        <begin position="606"/>
        <end position="830"/>
    </location>
</feature>
<dbReference type="Gene3D" id="1.10.287.130">
    <property type="match status" value="1"/>
</dbReference>
<evidence type="ECO:0000259" key="13">
    <source>
        <dbReference type="PROSITE" id="PS50109"/>
    </source>
</evidence>
<organism evidence="16 17">
    <name type="scientific">Eisenbergiella tayi</name>
    <dbReference type="NCBI Taxonomy" id="1432052"/>
    <lineage>
        <taxon>Bacteria</taxon>
        <taxon>Bacillati</taxon>
        <taxon>Bacillota</taxon>
        <taxon>Clostridia</taxon>
        <taxon>Lachnospirales</taxon>
        <taxon>Lachnospiraceae</taxon>
        <taxon>Eisenbergiella</taxon>
    </lineage>
</organism>
<evidence type="ECO:0000256" key="7">
    <source>
        <dbReference type="ARBA" id="ARBA00022777"/>
    </source>
</evidence>
<dbReference type="RefSeq" id="WP_069154915.1">
    <property type="nucleotide sequence ID" value="NZ_MCGH01000004.1"/>
</dbReference>
<feature type="domain" description="PAC" evidence="15">
    <location>
        <begin position="393"/>
        <end position="444"/>
    </location>
</feature>
<keyword evidence="12" id="KW-1133">Transmembrane helix</keyword>
<dbReference type="InterPro" id="IPR000700">
    <property type="entry name" value="PAS-assoc_C"/>
</dbReference>
<evidence type="ECO:0000256" key="3">
    <source>
        <dbReference type="ARBA" id="ARBA00012438"/>
    </source>
</evidence>
<dbReference type="Proteomes" id="UP000094067">
    <property type="component" value="Unassembled WGS sequence"/>
</dbReference>
<evidence type="ECO:0000256" key="5">
    <source>
        <dbReference type="ARBA" id="ARBA00022553"/>
    </source>
</evidence>
<evidence type="ECO:0000256" key="8">
    <source>
        <dbReference type="ARBA" id="ARBA00023012"/>
    </source>
</evidence>
<keyword evidence="12" id="KW-0472">Membrane</keyword>
<dbReference type="InterPro" id="IPR036097">
    <property type="entry name" value="HisK_dim/P_sf"/>
</dbReference>
<keyword evidence="8" id="KW-0902">Two-component regulatory system</keyword>
<dbReference type="InterPro" id="IPR000014">
    <property type="entry name" value="PAS"/>
</dbReference>
<evidence type="ECO:0000256" key="6">
    <source>
        <dbReference type="ARBA" id="ARBA00022679"/>
    </source>
</evidence>
<dbReference type="InterPro" id="IPR003661">
    <property type="entry name" value="HisK_dim/P_dom"/>
</dbReference>
<comment type="similarity">
    <text evidence="2">In the N-terminal section; belongs to the phytochrome family.</text>
</comment>
<keyword evidence="7 16" id="KW-0418">Kinase</keyword>
<sequence>MKNNEVQLRRWFLFAVAAVGILLGILTFTFVNEVRDQLWEQSVGTIIESTRQGENALNIQLREDFSSIISIKKYLEKLPADARESVMDIVTEFSKMENGVSLYLQDGTCVPEKDGPDQYMADQFLMEYGIVNPHISSSTGVNVFDFYTQVKLADGSINYLVKEYNVAAIASEFSLSFYNNAGFSYIINTGGDVLIRSPHPGSNKTVKNIFDMLPAGKNDSRAMEEFRQALVSGKSGWAVFAYGDADAVFCYVPMKGFSDWYLLSIIPEKVVSAQTYDILRRTIFFVAAVSLAIIMLALVYILQMKRTYHKLRTQAAYIDHLYNAVPEGVALISRDTPFRFIQINHEGLRLLNYPEYASNDALREKQLRELIHPDDWESTKLCFQEAMEKEQKISYVSRFRRLDGTYFWAAGIIEKMLDEEGEPILIATFHDITSEKLAQEEEKKEKLLERSTLIRAISDTHAVILSVNLTADTLKTIYVKPGFLEGLQNYSSYSGLLDFVNERLHPDYKEKFRSRFAAGQIIQASVSHSTEVFAQCRILLSDNEYHWVLLQRIHVDNPYTEERLAIFLARCIDDQKYEEEQQRQVLQNALDTARSANEAKSNFLSNMSHDIRTPMNGIIGMTTIARSHLDDRSRIEDCLDKISLSSSHLLGLINDILDISKIESGKLALREEAFLFSRLVLDAVELIRPQAEEKRLELTANIPELEEDTVMGDPLRLRQVFVNIMSNAVKYTPAGGRIYIDVWQEDGLKLGYGSFIFRCADTGIGMSEEFLKKIFNPFERSRDSDVEKIAGTGLGMTITKNIVDMMNGDIRIESSPGKGSVFTVTFRLLKNEEKTLRTPDRLVSSEGSVPVRDKAGCCRGKRLLLAEDNELNREIAVEMLKCTEMEIDTACDGEEAVRMFADSPEGYYDIILMDIQMPKLDGYEASREIHGMDRTDAGRIPIVAMTANAFAEDVREALRAGMNAHVSKPIEVDRLLATLEDLLS</sequence>
<comment type="caution">
    <text evidence="16">The sequence shown here is derived from an EMBL/GenBank/DDBJ whole genome shotgun (WGS) entry which is preliminary data.</text>
</comment>
<dbReference type="InterPro" id="IPR035965">
    <property type="entry name" value="PAS-like_dom_sf"/>
</dbReference>
<evidence type="ECO:0000256" key="10">
    <source>
        <dbReference type="ARBA" id="ARBA00074306"/>
    </source>
</evidence>
<evidence type="ECO:0000313" key="17">
    <source>
        <dbReference type="Proteomes" id="UP000094067"/>
    </source>
</evidence>
<dbReference type="PANTHER" id="PTHR43047">
    <property type="entry name" value="TWO-COMPONENT HISTIDINE PROTEIN KINASE"/>
    <property type="match status" value="1"/>
</dbReference>
<dbReference type="SMART" id="SM00448">
    <property type="entry name" value="REC"/>
    <property type="match status" value="1"/>
</dbReference>
<dbReference type="Gene3D" id="3.30.450.20">
    <property type="entry name" value="PAS domain"/>
    <property type="match status" value="2"/>
</dbReference>
<dbReference type="Pfam" id="PF00072">
    <property type="entry name" value="Response_reg"/>
    <property type="match status" value="1"/>
</dbReference>
<evidence type="ECO:0000259" key="14">
    <source>
        <dbReference type="PROSITE" id="PS50110"/>
    </source>
</evidence>
<dbReference type="NCBIfam" id="TIGR00229">
    <property type="entry name" value="sensory_box"/>
    <property type="match status" value="1"/>
</dbReference>
<dbReference type="InterPro" id="IPR011006">
    <property type="entry name" value="CheY-like_superfamily"/>
</dbReference>
<dbReference type="SMART" id="SM00387">
    <property type="entry name" value="HATPase_c"/>
    <property type="match status" value="1"/>
</dbReference>
<dbReference type="SUPFAM" id="SSF55785">
    <property type="entry name" value="PYP-like sensor domain (PAS domain)"/>
    <property type="match status" value="1"/>
</dbReference>
<dbReference type="AlphaFoldDB" id="A0A1E3A0U1"/>
<dbReference type="InterPro" id="IPR003594">
    <property type="entry name" value="HATPase_dom"/>
</dbReference>
<evidence type="ECO:0000256" key="1">
    <source>
        <dbReference type="ARBA" id="ARBA00000085"/>
    </source>
</evidence>
<protein>
    <recommendedName>
        <fullName evidence="10">Circadian input-output histidine kinase CikA</fullName>
        <ecNumber evidence="3">2.7.13.3</ecNumber>
    </recommendedName>
    <alternativeName>
        <fullName evidence="4">Stage 0 sporulation protein A homolog</fullName>
    </alternativeName>
</protein>
<dbReference type="FunFam" id="3.30.565.10:FF:000010">
    <property type="entry name" value="Sensor histidine kinase RcsC"/>
    <property type="match status" value="1"/>
</dbReference>
<dbReference type="InterPro" id="IPR005467">
    <property type="entry name" value="His_kinase_dom"/>
</dbReference>
<evidence type="ECO:0000313" key="16">
    <source>
        <dbReference type="EMBL" id="ODM02372.1"/>
    </source>
</evidence>
<feature type="domain" description="Response regulatory" evidence="14">
    <location>
        <begin position="862"/>
        <end position="983"/>
    </location>
</feature>
<dbReference type="PROSITE" id="PS50109">
    <property type="entry name" value="HIS_KIN"/>
    <property type="match status" value="1"/>
</dbReference>
<dbReference type="SMART" id="SM00388">
    <property type="entry name" value="HisKA"/>
    <property type="match status" value="1"/>
</dbReference>
<dbReference type="Pfam" id="PF08447">
    <property type="entry name" value="PAS_3"/>
    <property type="match status" value="1"/>
</dbReference>
<comment type="catalytic activity">
    <reaction evidence="1">
        <text>ATP + protein L-histidine = ADP + protein N-phospho-L-histidine.</text>
        <dbReference type="EC" id="2.7.13.3"/>
    </reaction>
</comment>
<dbReference type="CDD" id="cd00082">
    <property type="entry name" value="HisKA"/>
    <property type="match status" value="1"/>
</dbReference>
<keyword evidence="5 11" id="KW-0597">Phosphoprotein</keyword>
<feature type="transmembrane region" description="Helical" evidence="12">
    <location>
        <begin position="12"/>
        <end position="31"/>
    </location>
</feature>
<dbReference type="PANTHER" id="PTHR43047:SF64">
    <property type="entry name" value="HISTIDINE KINASE CONTAINING CHEY-HOMOLOGOUS RECEIVER DOMAIN AND PAS DOMAIN-RELATED"/>
    <property type="match status" value="1"/>
</dbReference>
<dbReference type="InterPro" id="IPR004358">
    <property type="entry name" value="Sig_transdc_His_kin-like_C"/>
</dbReference>
<dbReference type="CDD" id="cd00130">
    <property type="entry name" value="PAS"/>
    <property type="match status" value="1"/>
</dbReference>
<dbReference type="InterPro" id="IPR001789">
    <property type="entry name" value="Sig_transdc_resp-reg_receiver"/>
</dbReference>
<feature type="modified residue" description="4-aspartylphosphate" evidence="11">
    <location>
        <position position="914"/>
    </location>
</feature>
<dbReference type="PRINTS" id="PR00344">
    <property type="entry name" value="BCTRLSENSOR"/>
</dbReference>
<evidence type="ECO:0000256" key="11">
    <source>
        <dbReference type="PROSITE-ProRule" id="PRU00169"/>
    </source>
</evidence>
<keyword evidence="6 16" id="KW-0808">Transferase</keyword>
<dbReference type="SUPFAM" id="SSF47384">
    <property type="entry name" value="Homodimeric domain of signal transducing histidine kinase"/>
    <property type="match status" value="1"/>
</dbReference>
<dbReference type="GO" id="GO:0000155">
    <property type="term" value="F:phosphorelay sensor kinase activity"/>
    <property type="evidence" value="ECO:0007669"/>
    <property type="project" value="InterPro"/>
</dbReference>
<dbReference type="Pfam" id="PF02518">
    <property type="entry name" value="HATPase_c"/>
    <property type="match status" value="1"/>
</dbReference>
<gene>
    <name evidence="16" type="primary">luxQ_8</name>
    <name evidence="16" type="ORF">BEI61_05534</name>
</gene>
<dbReference type="CDD" id="cd17546">
    <property type="entry name" value="REC_hyHK_CKI1_RcsC-like"/>
    <property type="match status" value="1"/>
</dbReference>
<comment type="function">
    <text evidence="9">May play the central regulatory role in sporulation. It may be an element of the effector pathway responsible for the activation of sporulation genes in response to nutritional stress. Spo0A may act in concert with spo0H (a sigma factor) to control the expression of some genes that are critical to the sporulation process.</text>
</comment>
<dbReference type="Gene3D" id="3.30.565.10">
    <property type="entry name" value="Histidine kinase-like ATPase, C-terminal domain"/>
    <property type="match status" value="1"/>
</dbReference>
<evidence type="ECO:0000256" key="9">
    <source>
        <dbReference type="ARBA" id="ARBA00024867"/>
    </source>
</evidence>
<dbReference type="InterPro" id="IPR013655">
    <property type="entry name" value="PAS_fold_3"/>
</dbReference>
<dbReference type="PATRIC" id="fig|1432052.4.peg.6147"/>
<dbReference type="Pfam" id="PF00512">
    <property type="entry name" value="HisKA"/>
    <property type="match status" value="1"/>
</dbReference>
<evidence type="ECO:0000256" key="2">
    <source>
        <dbReference type="ARBA" id="ARBA00006402"/>
    </source>
</evidence>
<dbReference type="EC" id="2.7.13.3" evidence="3"/>
<evidence type="ECO:0000256" key="12">
    <source>
        <dbReference type="SAM" id="Phobius"/>
    </source>
</evidence>